<dbReference type="Gene3D" id="3.40.50.720">
    <property type="entry name" value="NAD(P)-binding Rossmann-like Domain"/>
    <property type="match status" value="1"/>
</dbReference>
<evidence type="ECO:0000256" key="1">
    <source>
        <dbReference type="ARBA" id="ARBA00006484"/>
    </source>
</evidence>
<dbReference type="PRINTS" id="PR00081">
    <property type="entry name" value="GDHRDH"/>
</dbReference>
<evidence type="ECO:0000313" key="6">
    <source>
        <dbReference type="Proteomes" id="UP000019335"/>
    </source>
</evidence>
<comment type="similarity">
    <text evidence="1 4">Belongs to the short-chain dehydrogenases/reductases (SDR) family.</text>
</comment>
<evidence type="ECO:0000256" key="4">
    <source>
        <dbReference type="RuleBase" id="RU000363"/>
    </source>
</evidence>
<evidence type="ECO:0000256" key="3">
    <source>
        <dbReference type="ARBA" id="ARBA00023002"/>
    </source>
</evidence>
<keyword evidence="6" id="KW-1185">Reference proteome</keyword>
<proteinExistence type="inferred from homology"/>
<keyword evidence="2" id="KW-0521">NADP</keyword>
<reference evidence="5 6" key="1">
    <citation type="journal article" date="2014" name="Mol. Plant">
        <title>Chromosome Scale Genome Assembly and Transcriptome Profiling of Nannochloropsis gaditana in Nitrogen Depletion.</title>
        <authorList>
            <person name="Corteggiani Carpinelli E."/>
            <person name="Telatin A."/>
            <person name="Vitulo N."/>
            <person name="Forcato C."/>
            <person name="D'Angelo M."/>
            <person name="Schiavon R."/>
            <person name="Vezzi A."/>
            <person name="Giacometti G.M."/>
            <person name="Morosinotto T."/>
            <person name="Valle G."/>
        </authorList>
    </citation>
    <scope>NUCLEOTIDE SEQUENCE [LARGE SCALE GENOMIC DNA]</scope>
    <source>
        <strain evidence="5 6">B-31</strain>
    </source>
</reference>
<dbReference type="AlphaFoldDB" id="W7T5T2"/>
<comment type="caution">
    <text evidence="5">The sequence shown here is derived from an EMBL/GenBank/DDBJ whole genome shotgun (WGS) entry which is preliminary data.</text>
</comment>
<dbReference type="PRINTS" id="PR00080">
    <property type="entry name" value="SDRFAMILY"/>
</dbReference>
<dbReference type="InterPro" id="IPR002347">
    <property type="entry name" value="SDR_fam"/>
</dbReference>
<protein>
    <submittedName>
        <fullName evidence="5">Carbonyl reductase</fullName>
    </submittedName>
</protein>
<dbReference type="Proteomes" id="UP000019335">
    <property type="component" value="Unassembled WGS sequence"/>
</dbReference>
<dbReference type="EMBL" id="AZIL01002197">
    <property type="protein sequence ID" value="EWM22355.1"/>
    <property type="molecule type" value="Genomic_DNA"/>
</dbReference>
<organism evidence="5 6">
    <name type="scientific">Nannochloropsis gaditana</name>
    <dbReference type="NCBI Taxonomy" id="72520"/>
    <lineage>
        <taxon>Eukaryota</taxon>
        <taxon>Sar</taxon>
        <taxon>Stramenopiles</taxon>
        <taxon>Ochrophyta</taxon>
        <taxon>Eustigmatophyceae</taxon>
        <taxon>Eustigmatales</taxon>
        <taxon>Monodopsidaceae</taxon>
        <taxon>Nannochloropsis</taxon>
    </lineage>
</organism>
<sequence>MLIHLAQFGASRLPSSVTRQSIFRHFVAATASCFLLSHSARAFGSHLAMSASPGPITIVTGSNKGIGLEILKKLAPTSSVAILAARNPSLGEQAAQELRDHGLENVKYRPLDVSSAESIEHFVKEIQKDYGRADILVNNAGIAFKGRDPTPFRDQAAPTFKTNFWGTVELIDAMTPLLRKSTGCPCIVNVASQSGRLSILDTDRGKQAEISSPILTRDRLFELVRQFEHDVRTGTHAENGWPNTCYGMSKLALIAFGRVFARNEMEGGTEKEGKTSIWLASCCPGWCDTDMSSHSGPRTAEHGARTPAWLAMEGRQQGATAGGFFYDEKEIQW</sequence>
<name>W7T5T2_9STRA</name>
<dbReference type="Pfam" id="PF00106">
    <property type="entry name" value="adh_short"/>
    <property type="match status" value="1"/>
</dbReference>
<dbReference type="OrthoDB" id="47007at2759"/>
<dbReference type="InterPro" id="IPR036291">
    <property type="entry name" value="NAD(P)-bd_dom_sf"/>
</dbReference>
<dbReference type="PANTHER" id="PTHR43963:SF6">
    <property type="entry name" value="CHAIN DEHYDROGENASE FAMILY PROTEIN, PUTATIVE (AFU_ORTHOLOGUE AFUA_3G15350)-RELATED"/>
    <property type="match status" value="1"/>
</dbReference>
<accession>W7T5T2</accession>
<evidence type="ECO:0000313" key="5">
    <source>
        <dbReference type="EMBL" id="EWM22355.1"/>
    </source>
</evidence>
<gene>
    <name evidence="5" type="ORF">Naga_100208g6</name>
</gene>
<dbReference type="SUPFAM" id="SSF51735">
    <property type="entry name" value="NAD(P)-binding Rossmann-fold domains"/>
    <property type="match status" value="1"/>
</dbReference>
<dbReference type="PANTHER" id="PTHR43963">
    <property type="entry name" value="CARBONYL REDUCTASE 1-RELATED"/>
    <property type="match status" value="1"/>
</dbReference>
<keyword evidence="3" id="KW-0560">Oxidoreductase</keyword>
<evidence type="ECO:0000256" key="2">
    <source>
        <dbReference type="ARBA" id="ARBA00022857"/>
    </source>
</evidence>
<dbReference type="GO" id="GO:0016491">
    <property type="term" value="F:oxidoreductase activity"/>
    <property type="evidence" value="ECO:0007669"/>
    <property type="project" value="UniProtKB-KW"/>
</dbReference>